<protein>
    <submittedName>
        <fullName evidence="2">Uncharacterized protein</fullName>
    </submittedName>
</protein>
<dbReference type="AlphaFoldDB" id="A0A835CKG2"/>
<evidence type="ECO:0000256" key="1">
    <source>
        <dbReference type="SAM" id="MobiDB-lite"/>
    </source>
</evidence>
<accession>A0A835CKG2</accession>
<gene>
    <name evidence="2" type="ORF">G2W53_004670</name>
</gene>
<organism evidence="2 3">
    <name type="scientific">Senna tora</name>
    <dbReference type="NCBI Taxonomy" id="362788"/>
    <lineage>
        <taxon>Eukaryota</taxon>
        <taxon>Viridiplantae</taxon>
        <taxon>Streptophyta</taxon>
        <taxon>Embryophyta</taxon>
        <taxon>Tracheophyta</taxon>
        <taxon>Spermatophyta</taxon>
        <taxon>Magnoliopsida</taxon>
        <taxon>eudicotyledons</taxon>
        <taxon>Gunneridae</taxon>
        <taxon>Pentapetalae</taxon>
        <taxon>rosids</taxon>
        <taxon>fabids</taxon>
        <taxon>Fabales</taxon>
        <taxon>Fabaceae</taxon>
        <taxon>Caesalpinioideae</taxon>
        <taxon>Cassia clade</taxon>
        <taxon>Senna</taxon>
    </lineage>
</organism>
<evidence type="ECO:0000313" key="2">
    <source>
        <dbReference type="EMBL" id="KAF7842372.1"/>
    </source>
</evidence>
<comment type="caution">
    <text evidence="2">The sequence shown here is derived from an EMBL/GenBank/DDBJ whole genome shotgun (WGS) entry which is preliminary data.</text>
</comment>
<keyword evidence="3" id="KW-1185">Reference proteome</keyword>
<proteinExistence type="predicted"/>
<evidence type="ECO:0000313" key="3">
    <source>
        <dbReference type="Proteomes" id="UP000634136"/>
    </source>
</evidence>
<name>A0A835CKG2_9FABA</name>
<sequence length="37" mass="4088">MVEAMNRQVTTTPQTLHHIRGEGDIVPQVRIEGGDSN</sequence>
<dbReference type="EMBL" id="JAAIUW010000002">
    <property type="protein sequence ID" value="KAF7842372.1"/>
    <property type="molecule type" value="Genomic_DNA"/>
</dbReference>
<dbReference type="Proteomes" id="UP000634136">
    <property type="component" value="Unassembled WGS sequence"/>
</dbReference>
<feature type="region of interest" description="Disordered" evidence="1">
    <location>
        <begin position="1"/>
        <end position="37"/>
    </location>
</feature>
<reference evidence="2" key="1">
    <citation type="submission" date="2020-09" db="EMBL/GenBank/DDBJ databases">
        <title>Genome-Enabled Discovery of Anthraquinone Biosynthesis in Senna tora.</title>
        <authorList>
            <person name="Kang S.-H."/>
            <person name="Pandey R.P."/>
            <person name="Lee C.-M."/>
            <person name="Sim J.-S."/>
            <person name="Jeong J.-T."/>
            <person name="Choi B.-S."/>
            <person name="Jung M."/>
            <person name="Ginzburg D."/>
            <person name="Zhao K."/>
            <person name="Won S.Y."/>
            <person name="Oh T.-J."/>
            <person name="Yu Y."/>
            <person name="Kim N.-H."/>
            <person name="Lee O.R."/>
            <person name="Lee T.-H."/>
            <person name="Bashyal P."/>
            <person name="Kim T.-S."/>
            <person name="Lee W.-H."/>
            <person name="Kawkins C."/>
            <person name="Kim C.-K."/>
            <person name="Kim J.S."/>
            <person name="Ahn B.O."/>
            <person name="Rhee S.Y."/>
            <person name="Sohng J.K."/>
        </authorList>
    </citation>
    <scope>NUCLEOTIDE SEQUENCE</scope>
    <source>
        <tissue evidence="2">Leaf</tissue>
    </source>
</reference>